<name>H5Y500_9FIRM</name>
<dbReference type="AlphaFoldDB" id="H5Y500"/>
<accession>H5Y500</accession>
<proteinExistence type="predicted"/>
<sequence length="66" mass="7262">MTSQFTDLDMLYDYEKDAAAAAMGYMTLATRAHHANLRDIYLRLANEATNAHSKVSKLINQSGGIA</sequence>
<dbReference type="HOGENOM" id="CLU_2842624_0_0_9"/>
<gene>
    <name evidence="1" type="ORF">DesyoDRAFT_2990</name>
</gene>
<organism evidence="1 2">
    <name type="scientific">Desulfosporosinus youngiae DSM 17734</name>
    <dbReference type="NCBI Taxonomy" id="768710"/>
    <lineage>
        <taxon>Bacteria</taxon>
        <taxon>Bacillati</taxon>
        <taxon>Bacillota</taxon>
        <taxon>Clostridia</taxon>
        <taxon>Eubacteriales</taxon>
        <taxon>Desulfitobacteriaceae</taxon>
        <taxon>Desulfosporosinus</taxon>
    </lineage>
</organism>
<reference evidence="1 2" key="1">
    <citation type="submission" date="2011-11" db="EMBL/GenBank/DDBJ databases">
        <title>The Noncontiguous Finished genome of Desulfosporosinus youngiae DSM 17734.</title>
        <authorList>
            <consortium name="US DOE Joint Genome Institute (JGI-PGF)"/>
            <person name="Lucas S."/>
            <person name="Han J."/>
            <person name="Lapidus A."/>
            <person name="Cheng J.-F."/>
            <person name="Goodwin L."/>
            <person name="Pitluck S."/>
            <person name="Peters L."/>
            <person name="Ovchinnikova G."/>
            <person name="Lu M."/>
            <person name="Land M.L."/>
            <person name="Hauser L."/>
            <person name="Pester M."/>
            <person name="Spring S."/>
            <person name="Ollivier B."/>
            <person name="Rattei T."/>
            <person name="Klenk H.-P."/>
            <person name="Wagner M."/>
            <person name="Loy A."/>
            <person name="Woyke T.J."/>
        </authorList>
    </citation>
    <scope>NUCLEOTIDE SEQUENCE [LARGE SCALE GENOMIC DNA]</scope>
    <source>
        <strain evidence="1 2">DSM 17734</strain>
    </source>
</reference>
<dbReference type="Proteomes" id="UP000005104">
    <property type="component" value="Chromosome"/>
</dbReference>
<keyword evidence="2" id="KW-1185">Reference proteome</keyword>
<dbReference type="eggNOG" id="ENOG503386G">
    <property type="taxonomic scope" value="Bacteria"/>
</dbReference>
<dbReference type="EMBL" id="CM001441">
    <property type="protein sequence ID" value="EHQ90035.1"/>
    <property type="molecule type" value="Genomic_DNA"/>
</dbReference>
<dbReference type="OrthoDB" id="1809188at2"/>
<evidence type="ECO:0000313" key="2">
    <source>
        <dbReference type="Proteomes" id="UP000005104"/>
    </source>
</evidence>
<dbReference type="RefSeq" id="WP_007784239.1">
    <property type="nucleotide sequence ID" value="NZ_CM001441.1"/>
</dbReference>
<dbReference type="Pfam" id="PF07875">
    <property type="entry name" value="Coat_F"/>
    <property type="match status" value="1"/>
</dbReference>
<protein>
    <submittedName>
        <fullName evidence="1">Coat F domain-containing protein</fullName>
    </submittedName>
</protein>
<dbReference type="STRING" id="768710.DesyoDRAFT_2990"/>
<evidence type="ECO:0000313" key="1">
    <source>
        <dbReference type="EMBL" id="EHQ90035.1"/>
    </source>
</evidence>
<dbReference type="InterPro" id="IPR012851">
    <property type="entry name" value="Spore_coat_CotF-like"/>
</dbReference>